<gene>
    <name evidence="2" type="ORF">SAMN05216275_108107</name>
</gene>
<dbReference type="GeneID" id="96298636"/>
<dbReference type="EMBL" id="FOQY01000008">
    <property type="protein sequence ID" value="SFJ35661.1"/>
    <property type="molecule type" value="Genomic_DNA"/>
</dbReference>
<keyword evidence="3" id="KW-1185">Reference proteome</keyword>
<name>A0A1I3QQV3_9ACTN</name>
<organism evidence="2 3">
    <name type="scientific">Streptosporangium canum</name>
    <dbReference type="NCBI Taxonomy" id="324952"/>
    <lineage>
        <taxon>Bacteria</taxon>
        <taxon>Bacillati</taxon>
        <taxon>Actinomycetota</taxon>
        <taxon>Actinomycetes</taxon>
        <taxon>Streptosporangiales</taxon>
        <taxon>Streptosporangiaceae</taxon>
        <taxon>Streptosporangium</taxon>
    </lineage>
</organism>
<evidence type="ECO:0000256" key="1">
    <source>
        <dbReference type="SAM" id="MobiDB-lite"/>
    </source>
</evidence>
<feature type="region of interest" description="Disordered" evidence="1">
    <location>
        <begin position="1"/>
        <end position="26"/>
    </location>
</feature>
<dbReference type="Proteomes" id="UP000199111">
    <property type="component" value="Unassembled WGS sequence"/>
</dbReference>
<reference evidence="3" key="1">
    <citation type="submission" date="2016-10" db="EMBL/GenBank/DDBJ databases">
        <authorList>
            <person name="Varghese N."/>
            <person name="Submissions S."/>
        </authorList>
    </citation>
    <scope>NUCLEOTIDE SEQUENCE [LARGE SCALE GENOMIC DNA]</scope>
    <source>
        <strain evidence="3">CGMCC 4.2126</strain>
    </source>
</reference>
<evidence type="ECO:0000313" key="3">
    <source>
        <dbReference type="Proteomes" id="UP000199111"/>
    </source>
</evidence>
<dbReference type="AlphaFoldDB" id="A0A1I3QQV3"/>
<proteinExistence type="predicted"/>
<sequence length="318" mass="34544">MRLFRRHRDRQTNRHRDRQAERPSRPVEEVDLDSLLALVAESLGYTCSFAPDGGTLTLSGPRRIVVRLTGLHAEARRRSREDWPMLVSEHLSHALATVDEPFDACDLAQVRPLLRTRIRLSEDLGTARVVGRHLSTDLVEVLTVGHGAAGRPVRPEEVGCWPITAAQALDLAAGNVQVDEPLSVTEADLGGVAIRRLSGPAASAAAHLRRLDDYLAVPADGVLVVLPDPATLVVHAVEGIGVVRAIERLRLLALREFDRGAGALSPQVYWWHDGRLTLIRADLVSQEGQTRLVVAPPPEFARVLAALAVRSEGGAGDT</sequence>
<evidence type="ECO:0000313" key="2">
    <source>
        <dbReference type="EMBL" id="SFJ35661.1"/>
    </source>
</evidence>
<dbReference type="RefSeq" id="WP_093887494.1">
    <property type="nucleotide sequence ID" value="NZ_FOQY01000008.1"/>
</dbReference>
<feature type="compositionally biased region" description="Basic and acidic residues" evidence="1">
    <location>
        <begin position="10"/>
        <end position="26"/>
    </location>
</feature>
<protein>
    <submittedName>
        <fullName evidence="2">Uncharacterized protein</fullName>
    </submittedName>
</protein>
<accession>A0A1I3QQV3</accession>